<dbReference type="PANTHER" id="PTHR45527:SF1">
    <property type="entry name" value="FATTY ACID SYNTHASE"/>
    <property type="match status" value="1"/>
</dbReference>
<keyword evidence="4" id="KW-1185">Reference proteome</keyword>
<dbReference type="InterPro" id="IPR001242">
    <property type="entry name" value="Condensation_dom"/>
</dbReference>
<dbReference type="Pfam" id="PF00668">
    <property type="entry name" value="Condensation"/>
    <property type="match status" value="1"/>
</dbReference>
<dbReference type="Gene3D" id="3.30.559.30">
    <property type="entry name" value="Nonribosomal peptide synthetase, condensation domain"/>
    <property type="match status" value="1"/>
</dbReference>
<evidence type="ECO:0000313" key="4">
    <source>
        <dbReference type="Proteomes" id="UP001631993"/>
    </source>
</evidence>
<dbReference type="RefSeq" id="WP_409096850.1">
    <property type="nucleotide sequence ID" value="NZ_JBJVMZ010000002.1"/>
</dbReference>
<gene>
    <name evidence="3" type="ORF">ACKI1S_40955</name>
</gene>
<evidence type="ECO:0000256" key="1">
    <source>
        <dbReference type="SAM" id="MobiDB-lite"/>
    </source>
</evidence>
<feature type="compositionally biased region" description="Basic and acidic residues" evidence="1">
    <location>
        <begin position="1"/>
        <end position="17"/>
    </location>
</feature>
<accession>A0ABW9IXW9</accession>
<dbReference type="InterPro" id="IPR023213">
    <property type="entry name" value="CAT-like_dom_sf"/>
</dbReference>
<dbReference type="EMBL" id="JBJVNE010000029">
    <property type="protein sequence ID" value="MFM9652485.1"/>
    <property type="molecule type" value="Genomic_DNA"/>
</dbReference>
<feature type="region of interest" description="Disordered" evidence="1">
    <location>
        <begin position="1"/>
        <end position="45"/>
    </location>
</feature>
<sequence>MGSRDDQGQLRKPRPDQPRAAAPSGRRRGQVKPPTSAARGESRYPVRHSAHLWATEHMDQRSGSAYATELSRQQQRLWEVERLVRGSALLHTGIALRLDGMLDEKGLSRAVSTVFRRHELLDTSFRADGETLILGPAEHHEPRVLHRPDLSADRAEHLDEIRRAVATAHAEIFPLTGEPLARATLTVLGDDSAVLLLTFHRLVMDLFSLHQVVTDLQDAYLRDPAEPPAPADRYSQILASREHRRPRDWEFWRTELSGFPTPWIGERRPEPGWLPDGAELRIPLDPDLTRLLRANARDARCTPTVFVTAAAARRVLERSGAADLVLATMSANRMNSDAVGPLAQAVLVRVGPSAPLGDDGVLAQVRRGLREGMAHQGVEFEEIVDLLTDTMGVARDDLAPLSVSVTDDSWRSSVAGLAFTPFDLEADDQGEGQDEEGAGPVVRPSQLDVELNLSGAQPQLVLTYDRRCFGEEWCEHFAADLLTDLATGRH</sequence>
<name>A0ABW9IXW9_STRGJ</name>
<reference evidence="3 4" key="1">
    <citation type="submission" date="2024-12" db="EMBL/GenBank/DDBJ databases">
        <title>Forecasting of Potato common scab and diversities of Pathogenic streptomyces spp. in china.</title>
        <authorList>
            <person name="Handique U."/>
            <person name="Wu J."/>
        </authorList>
    </citation>
    <scope>NUCLEOTIDE SEQUENCE [LARGE SCALE GENOMIC DNA]</scope>
    <source>
        <strain evidence="3 4">ZRIMU1585</strain>
    </source>
</reference>
<dbReference type="Proteomes" id="UP001631993">
    <property type="component" value="Unassembled WGS sequence"/>
</dbReference>
<protein>
    <submittedName>
        <fullName evidence="3">Condensation domain-containing protein</fullName>
    </submittedName>
</protein>
<proteinExistence type="predicted"/>
<evidence type="ECO:0000259" key="2">
    <source>
        <dbReference type="Pfam" id="PF00668"/>
    </source>
</evidence>
<dbReference type="SUPFAM" id="SSF52777">
    <property type="entry name" value="CoA-dependent acyltransferases"/>
    <property type="match status" value="2"/>
</dbReference>
<dbReference type="Gene3D" id="3.30.559.10">
    <property type="entry name" value="Chloramphenicol acetyltransferase-like domain"/>
    <property type="match status" value="1"/>
</dbReference>
<organism evidence="3 4">
    <name type="scientific">Streptomyces galilaeus</name>
    <dbReference type="NCBI Taxonomy" id="33899"/>
    <lineage>
        <taxon>Bacteria</taxon>
        <taxon>Bacillati</taxon>
        <taxon>Actinomycetota</taxon>
        <taxon>Actinomycetes</taxon>
        <taxon>Kitasatosporales</taxon>
        <taxon>Streptomycetaceae</taxon>
        <taxon>Streptomyces</taxon>
    </lineage>
</organism>
<feature type="domain" description="Condensation" evidence="2">
    <location>
        <begin position="69"/>
        <end position="411"/>
    </location>
</feature>
<evidence type="ECO:0000313" key="3">
    <source>
        <dbReference type="EMBL" id="MFM9652485.1"/>
    </source>
</evidence>
<comment type="caution">
    <text evidence="3">The sequence shown here is derived from an EMBL/GenBank/DDBJ whole genome shotgun (WGS) entry which is preliminary data.</text>
</comment>
<dbReference type="PANTHER" id="PTHR45527">
    <property type="entry name" value="NONRIBOSOMAL PEPTIDE SYNTHETASE"/>
    <property type="match status" value="1"/>
</dbReference>